<reference evidence="2 3" key="1">
    <citation type="submission" date="2019-11" db="EMBL/GenBank/DDBJ databases">
        <title>Genome of Strain BIT-d1.</title>
        <authorList>
            <person name="Yang Y."/>
        </authorList>
    </citation>
    <scope>NUCLEOTIDE SEQUENCE [LARGE SCALE GENOMIC DNA]</scope>
    <source>
        <strain evidence="2 3">BIT-d1</strain>
    </source>
</reference>
<feature type="transmembrane region" description="Helical" evidence="1">
    <location>
        <begin position="123"/>
        <end position="143"/>
    </location>
</feature>
<dbReference type="Proteomes" id="UP000438760">
    <property type="component" value="Unassembled WGS sequence"/>
</dbReference>
<feature type="transmembrane region" description="Helical" evidence="1">
    <location>
        <begin position="155"/>
        <end position="177"/>
    </location>
</feature>
<keyword evidence="1" id="KW-1133">Transmembrane helix</keyword>
<feature type="transmembrane region" description="Helical" evidence="1">
    <location>
        <begin position="36"/>
        <end position="57"/>
    </location>
</feature>
<gene>
    <name evidence="2" type="ORF">GJV76_11740</name>
</gene>
<keyword evidence="1" id="KW-0812">Transmembrane</keyword>
<organism evidence="2 3">
    <name type="scientific">Myroides albus</name>
    <dbReference type="NCBI Taxonomy" id="2562892"/>
    <lineage>
        <taxon>Bacteria</taxon>
        <taxon>Pseudomonadati</taxon>
        <taxon>Bacteroidota</taxon>
        <taxon>Flavobacteriia</taxon>
        <taxon>Flavobacteriales</taxon>
        <taxon>Flavobacteriaceae</taxon>
        <taxon>Myroides</taxon>
    </lineage>
</organism>
<dbReference type="EMBL" id="WMJX01000030">
    <property type="protein sequence ID" value="MTG98793.1"/>
    <property type="molecule type" value="Genomic_DNA"/>
</dbReference>
<keyword evidence="1" id="KW-0472">Membrane</keyword>
<name>A0A6I3LKF7_9FLAO</name>
<evidence type="ECO:0000313" key="2">
    <source>
        <dbReference type="EMBL" id="MTG98793.1"/>
    </source>
</evidence>
<evidence type="ECO:0000313" key="3">
    <source>
        <dbReference type="Proteomes" id="UP000438760"/>
    </source>
</evidence>
<accession>A0A6I3LKF7</accession>
<evidence type="ECO:0008006" key="4">
    <source>
        <dbReference type="Google" id="ProtNLM"/>
    </source>
</evidence>
<evidence type="ECO:0000256" key="1">
    <source>
        <dbReference type="SAM" id="Phobius"/>
    </source>
</evidence>
<keyword evidence="3" id="KW-1185">Reference proteome</keyword>
<protein>
    <recommendedName>
        <fullName evidence="4">Histidine kinase N-terminal 7TM region domain-containing protein</fullName>
    </recommendedName>
</protein>
<sequence>MIYQVLVYIALSLGLIPLILGLFCKDRVFTKQYRGYIPLIGLMALASGYELICSYFLKINSDYWFQIYTLFEFLVIFYFFKFIFNQRLSRYLAVYLSLFLLVYLYTFWFVFPVDVLKSKAIGKIGVSVLVFAGTFYWLGLLFSRRSVVRLYNTPAFYFIVGLFMYYLNTIFFFVLVPHVYSLNLYLYDYWIVNVIATLFFRIMIILGIWKMI</sequence>
<feature type="transmembrane region" description="Helical" evidence="1">
    <location>
        <begin position="63"/>
        <end position="80"/>
    </location>
</feature>
<dbReference type="AlphaFoldDB" id="A0A6I3LKF7"/>
<feature type="transmembrane region" description="Helical" evidence="1">
    <location>
        <begin position="6"/>
        <end position="24"/>
    </location>
</feature>
<feature type="transmembrane region" description="Helical" evidence="1">
    <location>
        <begin position="92"/>
        <end position="111"/>
    </location>
</feature>
<comment type="caution">
    <text evidence="2">The sequence shown here is derived from an EMBL/GenBank/DDBJ whole genome shotgun (WGS) entry which is preliminary data.</text>
</comment>
<feature type="transmembrane region" description="Helical" evidence="1">
    <location>
        <begin position="189"/>
        <end position="209"/>
    </location>
</feature>
<proteinExistence type="predicted"/>